<dbReference type="Proteomes" id="UP000789702">
    <property type="component" value="Unassembled WGS sequence"/>
</dbReference>
<feature type="non-terminal residue" evidence="1">
    <location>
        <position position="64"/>
    </location>
</feature>
<evidence type="ECO:0000313" key="2">
    <source>
        <dbReference type="Proteomes" id="UP000789702"/>
    </source>
</evidence>
<sequence>ELRKLISYINSDDWEESTKPIITRIMKVIKDEGQESEAEKIQNIKTSVEVIGGSVEDLKEMLAK</sequence>
<protein>
    <submittedName>
        <fullName evidence="1">11630_t:CDS:1</fullName>
    </submittedName>
</protein>
<accession>A0ACA9NWT7</accession>
<dbReference type="EMBL" id="CAJVPU010021181">
    <property type="protein sequence ID" value="CAG8680154.1"/>
    <property type="molecule type" value="Genomic_DNA"/>
</dbReference>
<gene>
    <name evidence="1" type="ORF">DHETER_LOCUS10610</name>
</gene>
<name>A0ACA9NWT7_9GLOM</name>
<proteinExistence type="predicted"/>
<evidence type="ECO:0000313" key="1">
    <source>
        <dbReference type="EMBL" id="CAG8680154.1"/>
    </source>
</evidence>
<keyword evidence="2" id="KW-1185">Reference proteome</keyword>
<feature type="non-terminal residue" evidence="1">
    <location>
        <position position="1"/>
    </location>
</feature>
<comment type="caution">
    <text evidence="1">The sequence shown here is derived from an EMBL/GenBank/DDBJ whole genome shotgun (WGS) entry which is preliminary data.</text>
</comment>
<reference evidence="1" key="1">
    <citation type="submission" date="2021-06" db="EMBL/GenBank/DDBJ databases">
        <authorList>
            <person name="Kallberg Y."/>
            <person name="Tangrot J."/>
            <person name="Rosling A."/>
        </authorList>
    </citation>
    <scope>NUCLEOTIDE SEQUENCE</scope>
    <source>
        <strain evidence="1">IL203A</strain>
    </source>
</reference>
<organism evidence="1 2">
    <name type="scientific">Dentiscutata heterogama</name>
    <dbReference type="NCBI Taxonomy" id="1316150"/>
    <lineage>
        <taxon>Eukaryota</taxon>
        <taxon>Fungi</taxon>
        <taxon>Fungi incertae sedis</taxon>
        <taxon>Mucoromycota</taxon>
        <taxon>Glomeromycotina</taxon>
        <taxon>Glomeromycetes</taxon>
        <taxon>Diversisporales</taxon>
        <taxon>Gigasporaceae</taxon>
        <taxon>Dentiscutata</taxon>
    </lineage>
</organism>